<protein>
    <submittedName>
        <fullName evidence="7">Uncharacterized protein</fullName>
    </submittedName>
</protein>
<feature type="transmembrane region" description="Helical" evidence="6">
    <location>
        <begin position="434"/>
        <end position="455"/>
    </location>
</feature>
<keyword evidence="2" id="KW-1003">Cell membrane</keyword>
<comment type="caution">
    <text evidence="7">The sequence shown here is derived from an EMBL/GenBank/DDBJ whole genome shotgun (WGS) entry which is preliminary data.</text>
</comment>
<dbReference type="EMBL" id="NAAC01000027">
    <property type="protein sequence ID" value="RDJ06940.1"/>
    <property type="molecule type" value="Genomic_DNA"/>
</dbReference>
<feature type="transmembrane region" description="Helical" evidence="6">
    <location>
        <begin position="101"/>
        <end position="123"/>
    </location>
</feature>
<evidence type="ECO:0000256" key="2">
    <source>
        <dbReference type="ARBA" id="ARBA00022475"/>
    </source>
</evidence>
<keyword evidence="4 6" id="KW-1133">Transmembrane helix</keyword>
<dbReference type="GO" id="GO:0009246">
    <property type="term" value="P:enterobacterial common antigen biosynthetic process"/>
    <property type="evidence" value="ECO:0007669"/>
    <property type="project" value="InterPro"/>
</dbReference>
<feature type="transmembrane region" description="Helical" evidence="6">
    <location>
        <begin position="375"/>
        <end position="398"/>
    </location>
</feature>
<feature type="transmembrane region" description="Helical" evidence="6">
    <location>
        <begin position="12"/>
        <end position="35"/>
    </location>
</feature>
<organism evidence="7 8">
    <name type="scientific">Rhizobium grahamii</name>
    <dbReference type="NCBI Taxonomy" id="1120045"/>
    <lineage>
        <taxon>Bacteria</taxon>
        <taxon>Pseudomonadati</taxon>
        <taxon>Pseudomonadota</taxon>
        <taxon>Alphaproteobacteria</taxon>
        <taxon>Hyphomicrobiales</taxon>
        <taxon>Rhizobiaceae</taxon>
        <taxon>Rhizobium/Agrobacterium group</taxon>
        <taxon>Rhizobium</taxon>
    </lineage>
</organism>
<dbReference type="CDD" id="cd13125">
    <property type="entry name" value="MATE_like_10"/>
    <property type="match status" value="1"/>
</dbReference>
<dbReference type="Proteomes" id="UP000254939">
    <property type="component" value="Unassembled WGS sequence"/>
</dbReference>
<dbReference type="PANTHER" id="PTHR30250">
    <property type="entry name" value="PST FAMILY PREDICTED COLANIC ACID TRANSPORTER"/>
    <property type="match status" value="1"/>
</dbReference>
<evidence type="ECO:0000256" key="6">
    <source>
        <dbReference type="SAM" id="Phobius"/>
    </source>
</evidence>
<keyword evidence="3 6" id="KW-0812">Transmembrane</keyword>
<feature type="transmembrane region" description="Helical" evidence="6">
    <location>
        <begin position="228"/>
        <end position="250"/>
    </location>
</feature>
<name>A0A370KJZ6_9HYPH</name>
<accession>A0A370KJZ6</accession>
<comment type="subcellular location">
    <subcellularLocation>
        <location evidence="1">Cell membrane</location>
        <topology evidence="1">Multi-pass membrane protein</topology>
    </subcellularLocation>
</comment>
<evidence type="ECO:0000313" key="8">
    <source>
        <dbReference type="Proteomes" id="UP000254939"/>
    </source>
</evidence>
<evidence type="ECO:0000256" key="3">
    <source>
        <dbReference type="ARBA" id="ARBA00022692"/>
    </source>
</evidence>
<gene>
    <name evidence="7" type="ORF">B5K06_22020</name>
</gene>
<evidence type="ECO:0000256" key="4">
    <source>
        <dbReference type="ARBA" id="ARBA00022989"/>
    </source>
</evidence>
<feature type="transmembrane region" description="Helical" evidence="6">
    <location>
        <begin position="188"/>
        <end position="207"/>
    </location>
</feature>
<feature type="transmembrane region" description="Helical" evidence="6">
    <location>
        <begin position="314"/>
        <end position="334"/>
    </location>
</feature>
<feature type="transmembrane region" description="Helical" evidence="6">
    <location>
        <begin position="161"/>
        <end position="182"/>
    </location>
</feature>
<sequence>MTLPDGDGNRSYIQIIRSTILIGGSSVINVVFSILRNKAMALLLGPEGIGVMALYNSIVDMSQTVAGMGINASGVRQIAAVNTQDACRVAEVVIVLRRVSLLLGLLGAALLLPFSGLVAQLTFGDRQHTAGVMILSLALFFQVAAGGRTALMQGTRDIPGLAWMSVIGGLFSLVVGVPLIYFLGAQGIAISLAAAACASFVASWWFSRRIDVPSISLTARRAFQESSALFKLGIVFMASGFLTMGSAYAVRLIVASEDGLHAAGLYQAAWSLGGLYAGFILQAMGTDFYPRLTAVSGDNPECNRLVNEQTEVSIMLAGPGLIATLTLAPAVMALFYSSEFGDAVDILRWICLGMMLRIVAWPIGFIILAKGAKGIFFWSEVAATVVHVGLAWLCVPALGPAGAGLAFFGLYVWHSGLVYYVARRYTGFRWSPANRRLILAYLPISATVFGAFQLLPLWEATAFGLAITIVVGFFSLRTLASLLPEHAFPRMIRPLLVPRGG</sequence>
<proteinExistence type="predicted"/>
<dbReference type="InterPro" id="IPR044550">
    <property type="entry name" value="WzxE"/>
</dbReference>
<keyword evidence="5 6" id="KW-0472">Membrane</keyword>
<feature type="transmembrane region" description="Helical" evidence="6">
    <location>
        <begin position="346"/>
        <end position="368"/>
    </location>
</feature>
<dbReference type="Pfam" id="PF13440">
    <property type="entry name" value="Polysacc_synt_3"/>
    <property type="match status" value="1"/>
</dbReference>
<dbReference type="RefSeq" id="WP_016557432.1">
    <property type="nucleotide sequence ID" value="NZ_KZ857265.1"/>
</dbReference>
<dbReference type="InterPro" id="IPR050833">
    <property type="entry name" value="Poly_Biosynth_Transport"/>
</dbReference>
<feature type="transmembrane region" description="Helical" evidence="6">
    <location>
        <begin position="404"/>
        <end position="422"/>
    </location>
</feature>
<evidence type="ECO:0000313" key="7">
    <source>
        <dbReference type="EMBL" id="RDJ06940.1"/>
    </source>
</evidence>
<dbReference type="OrthoDB" id="9769862at2"/>
<dbReference type="GO" id="GO:0005886">
    <property type="term" value="C:plasma membrane"/>
    <property type="evidence" value="ECO:0007669"/>
    <property type="project" value="UniProtKB-SubCell"/>
</dbReference>
<evidence type="ECO:0000256" key="5">
    <source>
        <dbReference type="ARBA" id="ARBA00023136"/>
    </source>
</evidence>
<evidence type="ECO:0000256" key="1">
    <source>
        <dbReference type="ARBA" id="ARBA00004651"/>
    </source>
</evidence>
<feature type="transmembrane region" description="Helical" evidence="6">
    <location>
        <begin position="129"/>
        <end position="149"/>
    </location>
</feature>
<dbReference type="PANTHER" id="PTHR30250:SF11">
    <property type="entry name" value="O-ANTIGEN TRANSPORTER-RELATED"/>
    <property type="match status" value="1"/>
</dbReference>
<feature type="transmembrane region" description="Helical" evidence="6">
    <location>
        <begin position="461"/>
        <end position="483"/>
    </location>
</feature>
<reference evidence="7 8" key="1">
    <citation type="submission" date="2017-03" db="EMBL/GenBank/DDBJ databases">
        <title>Genome analysis of Rhizobial strains effectives or ineffectives for nitrogen fixation isolated from bean seeds.</title>
        <authorList>
            <person name="Peralta H."/>
            <person name="Aguilar-Vera A."/>
            <person name="Mora Y."/>
            <person name="Vargas-Lagunas C."/>
            <person name="Girard L."/>
            <person name="Mora J."/>
        </authorList>
    </citation>
    <scope>NUCLEOTIDE SEQUENCE [LARGE SCALE GENOMIC DNA]</scope>
    <source>
        <strain evidence="7 8">CCGM3</strain>
    </source>
</reference>
<dbReference type="AlphaFoldDB" id="A0A370KJZ6"/>
<feature type="transmembrane region" description="Helical" evidence="6">
    <location>
        <begin position="262"/>
        <end position="281"/>
    </location>
</feature>